<keyword evidence="7" id="KW-1185">Reference proteome</keyword>
<dbReference type="InterPro" id="IPR000086">
    <property type="entry name" value="NUDIX_hydrolase_dom"/>
</dbReference>
<dbReference type="RefSeq" id="WP_228853927.1">
    <property type="nucleotide sequence ID" value="NZ_AP024086.1"/>
</dbReference>
<evidence type="ECO:0000313" key="7">
    <source>
        <dbReference type="Proteomes" id="UP000826725"/>
    </source>
</evidence>
<dbReference type="InterPro" id="IPR015375">
    <property type="entry name" value="NADH_PPase-like_N"/>
</dbReference>
<accession>A0A8D5FTM2</accession>
<name>A0A8D5FTM2_9BACT</name>
<dbReference type="InterPro" id="IPR015376">
    <property type="entry name" value="Znr_NADH_PPase"/>
</dbReference>
<sequence>MRKNNCVKICKTNPLLLGIKTRFKQYIGAYGNTRIYIADLEDIPGKESYEITSLRSLYGRVDDELFALASRAIQIFHWYTNHLFCGRCGTRMRVRHHELAKICPSCNFTSFPRLSPAVIMSVIDEDRILLARSPHFPKGMYSTLAGFVEPGETFEGAVAREVKEEVGLDICNIHYEGSQPWPFPHSIMAAFSSSYKDGSIQMDERELEDAAWFSRDNLPHCRAG</sequence>
<dbReference type="PANTHER" id="PTHR11383:SF3">
    <property type="entry name" value="NAD(P)H PYROPHOSPHATASE NUDT13, MITOCHONDRIAL"/>
    <property type="match status" value="1"/>
</dbReference>
<gene>
    <name evidence="6" type="ORF">DGMP_21720</name>
</gene>
<evidence type="ECO:0000256" key="1">
    <source>
        <dbReference type="ARBA" id="ARBA00001946"/>
    </source>
</evidence>
<evidence type="ECO:0000256" key="2">
    <source>
        <dbReference type="ARBA" id="ARBA00022723"/>
    </source>
</evidence>
<comment type="cofactor">
    <cofactor evidence="1">
        <name>Mg(2+)</name>
        <dbReference type="ChEBI" id="CHEBI:18420"/>
    </cofactor>
</comment>
<feature type="domain" description="Nudix hydrolase" evidence="5">
    <location>
        <begin position="112"/>
        <end position="224"/>
    </location>
</feature>
<evidence type="ECO:0000256" key="3">
    <source>
        <dbReference type="ARBA" id="ARBA00022801"/>
    </source>
</evidence>
<proteinExistence type="predicted"/>
<dbReference type="KEGG" id="dbk:DGMP_21720"/>
<evidence type="ECO:0000256" key="4">
    <source>
        <dbReference type="ARBA" id="ARBA00022842"/>
    </source>
</evidence>
<dbReference type="Pfam" id="PF09297">
    <property type="entry name" value="Zn_ribbon_NUD"/>
    <property type="match status" value="1"/>
</dbReference>
<dbReference type="PROSITE" id="PS00893">
    <property type="entry name" value="NUDIX_BOX"/>
    <property type="match status" value="1"/>
</dbReference>
<protein>
    <submittedName>
        <fullName evidence="6">NADH pyrophosphatase</fullName>
    </submittedName>
</protein>
<evidence type="ECO:0000313" key="6">
    <source>
        <dbReference type="EMBL" id="BCL61479.1"/>
    </source>
</evidence>
<dbReference type="PANTHER" id="PTHR11383">
    <property type="entry name" value="NUCLEOSIDE DIPHOSPHATE-LINKED MOIETY X MOTIF 13"/>
    <property type="match status" value="1"/>
</dbReference>
<dbReference type="InterPro" id="IPR020084">
    <property type="entry name" value="NUDIX_hydrolase_CS"/>
</dbReference>
<reference evidence="6" key="1">
    <citation type="submission" date="2020-09" db="EMBL/GenBank/DDBJ databases">
        <title>Desulfogranum mesoprofundum gen. nov., sp. nov., a novel mesophilic, sulfate-reducing chemolithoautotroph isolated from a deep-sea hydrothermal vent chimney in the Suiyo Seamount.</title>
        <authorList>
            <person name="Hashimoto Y."/>
            <person name="Nakagawa S."/>
        </authorList>
    </citation>
    <scope>NUCLEOTIDE SEQUENCE</scope>
    <source>
        <strain evidence="6">KT2</strain>
    </source>
</reference>
<dbReference type="CDD" id="cd03429">
    <property type="entry name" value="NUDIX_NADH_pyrophosphatase_Nudt13"/>
    <property type="match status" value="1"/>
</dbReference>
<dbReference type="GO" id="GO:0016787">
    <property type="term" value="F:hydrolase activity"/>
    <property type="evidence" value="ECO:0007669"/>
    <property type="project" value="UniProtKB-KW"/>
</dbReference>
<organism evidence="6 7">
    <name type="scientific">Desulfomarina profundi</name>
    <dbReference type="NCBI Taxonomy" id="2772557"/>
    <lineage>
        <taxon>Bacteria</taxon>
        <taxon>Pseudomonadati</taxon>
        <taxon>Thermodesulfobacteriota</taxon>
        <taxon>Desulfobulbia</taxon>
        <taxon>Desulfobulbales</taxon>
        <taxon>Desulfobulbaceae</taxon>
        <taxon>Desulfomarina</taxon>
    </lineage>
</organism>
<dbReference type="AlphaFoldDB" id="A0A8D5FTM2"/>
<dbReference type="NCBIfam" id="NF001299">
    <property type="entry name" value="PRK00241.1"/>
    <property type="match status" value="1"/>
</dbReference>
<dbReference type="PROSITE" id="PS51462">
    <property type="entry name" value="NUDIX"/>
    <property type="match status" value="1"/>
</dbReference>
<dbReference type="Proteomes" id="UP000826725">
    <property type="component" value="Chromosome"/>
</dbReference>
<keyword evidence="4" id="KW-0460">Magnesium</keyword>
<evidence type="ECO:0000259" key="5">
    <source>
        <dbReference type="PROSITE" id="PS51462"/>
    </source>
</evidence>
<dbReference type="Pfam" id="PF09296">
    <property type="entry name" value="NUDIX-like"/>
    <property type="match status" value="1"/>
</dbReference>
<dbReference type="GO" id="GO:0046872">
    <property type="term" value="F:metal ion binding"/>
    <property type="evidence" value="ECO:0007669"/>
    <property type="project" value="UniProtKB-KW"/>
</dbReference>
<dbReference type="InterPro" id="IPR049734">
    <property type="entry name" value="NudC-like_C"/>
</dbReference>
<keyword evidence="3" id="KW-0378">Hydrolase</keyword>
<dbReference type="EMBL" id="AP024086">
    <property type="protein sequence ID" value="BCL61479.1"/>
    <property type="molecule type" value="Genomic_DNA"/>
</dbReference>
<dbReference type="Pfam" id="PF00293">
    <property type="entry name" value="NUDIX"/>
    <property type="match status" value="1"/>
</dbReference>
<keyword evidence="2" id="KW-0479">Metal-binding</keyword>